<dbReference type="HOGENOM" id="CLU_006797_5_2_0"/>
<dbReference type="GO" id="GO:0009252">
    <property type="term" value="P:peptidoglycan biosynthetic process"/>
    <property type="evidence" value="ECO:0007669"/>
    <property type="project" value="UniProtKB-UniRule"/>
</dbReference>
<dbReference type="GO" id="GO:0008360">
    <property type="term" value="P:regulation of cell shape"/>
    <property type="evidence" value="ECO:0007669"/>
    <property type="project" value="UniProtKB-KW"/>
</dbReference>
<dbReference type="PANTHER" id="PTHR47019">
    <property type="entry name" value="LIPID II FLIPPASE MURJ"/>
    <property type="match status" value="1"/>
</dbReference>
<feature type="transmembrane region" description="Helical" evidence="8">
    <location>
        <begin position="468"/>
        <end position="489"/>
    </location>
</feature>
<organism evidence="9 10">
    <name type="scientific">Roseiflexus castenholzii (strain DSM 13941 / HLO8)</name>
    <dbReference type="NCBI Taxonomy" id="383372"/>
    <lineage>
        <taxon>Bacteria</taxon>
        <taxon>Bacillati</taxon>
        <taxon>Chloroflexota</taxon>
        <taxon>Chloroflexia</taxon>
        <taxon>Chloroflexales</taxon>
        <taxon>Roseiflexineae</taxon>
        <taxon>Roseiflexaceae</taxon>
        <taxon>Roseiflexus</taxon>
    </lineage>
</organism>
<feature type="transmembrane region" description="Helical" evidence="8">
    <location>
        <begin position="20"/>
        <end position="43"/>
    </location>
</feature>
<dbReference type="GO" id="GO:0034204">
    <property type="term" value="P:lipid translocation"/>
    <property type="evidence" value="ECO:0007669"/>
    <property type="project" value="TreeGrafter"/>
</dbReference>
<feature type="transmembrane region" description="Helical" evidence="8">
    <location>
        <begin position="154"/>
        <end position="171"/>
    </location>
</feature>
<sequence>MNGCQFSVLSSRFSVLSSRFSVLGFLMKRALLNTLIVATGYLASRLLGLARDVLISHQFGTSAELAAFRASFGILDLIYLVVAGGALGSAFIPVFSEALEQRRDAWRLASAVLNLTLLALTAACAVVWVFAAPLVALSVGRGLNEAERALTVDVLRLMLIQPFLLGVGGLAKATLESFNRFTLPAIGSNLYNLGIIGGALFGPWLGIYGLVWGVNIGAALFVLVQLPGLRSVGATYRIRDDRDEQRRKAGLVVSANTAAAYQSGRESDGARASPVSFLTPFYAEGVGRMLRLLGPRILGQSAWQVNMIAIVSLASTLGSAALAANAYALQLMLLPHGLIALSMATVLFPEMARQYAAGDRVTFRATALGGVRAVLFLALPASAILGVLALPVLRALFQRGAFDTASATLTTEALAAYALGLAGFAAAEVIVRAFFAMQDTRTPVIVGIAAVALNMSLGWSFLRVGLGLGGLGLAFSLSNLFEATLLLALLGRRLGGLERDFFRAIGAMILATMACAFALALLLRSSYAIAPFVAPGDTYRWPDDFLPLVVWLAGATAAGVLAYAGVTALFRVSELSAAVARGRRILTRAWFRFAPGDGG</sequence>
<dbReference type="Pfam" id="PF03023">
    <property type="entry name" value="MurJ"/>
    <property type="match status" value="1"/>
</dbReference>
<keyword evidence="2 8" id="KW-1003">Cell membrane</keyword>
<feature type="transmembrane region" description="Helical" evidence="8">
    <location>
        <begin position="373"/>
        <end position="393"/>
    </location>
</feature>
<comment type="subcellular location">
    <subcellularLocation>
        <location evidence="1 8">Cell membrane</location>
        <topology evidence="1 8">Multi-pass membrane protein</topology>
    </subcellularLocation>
</comment>
<name>A7NNV0_ROSCS</name>
<feature type="transmembrane region" description="Helical" evidence="8">
    <location>
        <begin position="183"/>
        <end position="201"/>
    </location>
</feature>
<evidence type="ECO:0000256" key="1">
    <source>
        <dbReference type="ARBA" id="ARBA00004651"/>
    </source>
</evidence>
<keyword evidence="5 8" id="KW-0573">Peptidoglycan synthesis</keyword>
<evidence type="ECO:0000256" key="8">
    <source>
        <dbReference type="HAMAP-Rule" id="MF_02078"/>
    </source>
</evidence>
<dbReference type="PRINTS" id="PR01806">
    <property type="entry name" value="VIRFACTRMVIN"/>
</dbReference>
<keyword evidence="3 8" id="KW-0812">Transmembrane</keyword>
<dbReference type="PANTHER" id="PTHR47019:SF1">
    <property type="entry name" value="LIPID II FLIPPASE MURJ"/>
    <property type="match status" value="1"/>
</dbReference>
<proteinExistence type="inferred from homology"/>
<feature type="transmembrane region" description="Helical" evidence="8">
    <location>
        <begin position="442"/>
        <end position="462"/>
    </location>
</feature>
<accession>A7NNV0</accession>
<evidence type="ECO:0000256" key="7">
    <source>
        <dbReference type="ARBA" id="ARBA00023136"/>
    </source>
</evidence>
<keyword evidence="4 8" id="KW-0133">Cell shape</keyword>
<dbReference type="GO" id="GO:0005886">
    <property type="term" value="C:plasma membrane"/>
    <property type="evidence" value="ECO:0007669"/>
    <property type="project" value="UniProtKB-SubCell"/>
</dbReference>
<gene>
    <name evidence="8" type="primary">murJ</name>
    <name evidence="9" type="ordered locus">Rcas_3190</name>
</gene>
<feature type="transmembrane region" description="Helical" evidence="8">
    <location>
        <begin position="77"/>
        <end position="99"/>
    </location>
</feature>
<dbReference type="InterPro" id="IPR004268">
    <property type="entry name" value="MurJ"/>
</dbReference>
<evidence type="ECO:0000313" key="9">
    <source>
        <dbReference type="EMBL" id="ABU59244.1"/>
    </source>
</evidence>
<dbReference type="InterPro" id="IPR051050">
    <property type="entry name" value="Lipid_II_flippase_MurJ/MviN"/>
</dbReference>
<comment type="function">
    <text evidence="8">Involved in peptidoglycan biosynthesis. Transports lipid-linked peptidoglycan precursors from the inner to the outer leaflet of the cytoplasmic membrane.</text>
</comment>
<dbReference type="GO" id="GO:0071555">
    <property type="term" value="P:cell wall organization"/>
    <property type="evidence" value="ECO:0007669"/>
    <property type="project" value="UniProtKB-KW"/>
</dbReference>
<feature type="transmembrane region" description="Helical" evidence="8">
    <location>
        <begin position="111"/>
        <end position="134"/>
    </location>
</feature>
<keyword evidence="10" id="KW-1185">Reference proteome</keyword>
<dbReference type="STRING" id="383372.Rcas_3190"/>
<comment type="pathway">
    <text evidence="8">Cell wall biogenesis; peptidoglycan biosynthesis.</text>
</comment>
<comment type="similarity">
    <text evidence="8">Belongs to the MurJ/MviN family.</text>
</comment>
<feature type="transmembrane region" description="Helical" evidence="8">
    <location>
        <begin position="305"/>
        <end position="327"/>
    </location>
</feature>
<feature type="transmembrane region" description="Helical" evidence="8">
    <location>
        <begin position="207"/>
        <end position="229"/>
    </location>
</feature>
<evidence type="ECO:0000256" key="4">
    <source>
        <dbReference type="ARBA" id="ARBA00022960"/>
    </source>
</evidence>
<evidence type="ECO:0000313" key="10">
    <source>
        <dbReference type="Proteomes" id="UP000000263"/>
    </source>
</evidence>
<evidence type="ECO:0000256" key="2">
    <source>
        <dbReference type="ARBA" id="ARBA00022475"/>
    </source>
</evidence>
<evidence type="ECO:0000256" key="3">
    <source>
        <dbReference type="ARBA" id="ARBA00022692"/>
    </source>
</evidence>
<dbReference type="UniPathway" id="UPA00219"/>
<dbReference type="EMBL" id="CP000804">
    <property type="protein sequence ID" value="ABU59244.1"/>
    <property type="molecule type" value="Genomic_DNA"/>
</dbReference>
<dbReference type="eggNOG" id="COG0728">
    <property type="taxonomic scope" value="Bacteria"/>
</dbReference>
<evidence type="ECO:0000256" key="5">
    <source>
        <dbReference type="ARBA" id="ARBA00022984"/>
    </source>
</evidence>
<keyword evidence="8" id="KW-0813">Transport</keyword>
<protein>
    <recommendedName>
        <fullName evidence="8">Probable lipid II flippase MurJ</fullName>
    </recommendedName>
</protein>
<dbReference type="KEGG" id="rca:Rcas_3190"/>
<keyword evidence="7 8" id="KW-0472">Membrane</keyword>
<evidence type="ECO:0000256" key="6">
    <source>
        <dbReference type="ARBA" id="ARBA00022989"/>
    </source>
</evidence>
<dbReference type="GO" id="GO:0015648">
    <property type="term" value="F:lipid-linked peptidoglycan transporter activity"/>
    <property type="evidence" value="ECO:0007669"/>
    <property type="project" value="UniProtKB-UniRule"/>
</dbReference>
<reference evidence="9 10" key="1">
    <citation type="submission" date="2007-08" db="EMBL/GenBank/DDBJ databases">
        <title>Complete sequence of Roseiflexus castenholzii DSM 13941.</title>
        <authorList>
            <consortium name="US DOE Joint Genome Institute"/>
            <person name="Copeland A."/>
            <person name="Lucas S."/>
            <person name="Lapidus A."/>
            <person name="Barry K."/>
            <person name="Glavina del Rio T."/>
            <person name="Dalin E."/>
            <person name="Tice H."/>
            <person name="Pitluck S."/>
            <person name="Thompson L.S."/>
            <person name="Brettin T."/>
            <person name="Bruce D."/>
            <person name="Detter J.C."/>
            <person name="Han C."/>
            <person name="Tapia R."/>
            <person name="Schmutz J."/>
            <person name="Larimer F."/>
            <person name="Land M."/>
            <person name="Hauser L."/>
            <person name="Kyrpides N."/>
            <person name="Mikhailova N."/>
            <person name="Bryant D.A."/>
            <person name="Hanada S."/>
            <person name="Tsukatani Y."/>
            <person name="Richardson P."/>
        </authorList>
    </citation>
    <scope>NUCLEOTIDE SEQUENCE [LARGE SCALE GENOMIC DNA]</scope>
    <source>
        <strain evidence="10">DSM 13941 / HLO8</strain>
    </source>
</reference>
<feature type="transmembrane region" description="Helical" evidence="8">
    <location>
        <begin position="545"/>
        <end position="566"/>
    </location>
</feature>
<dbReference type="HAMAP" id="MF_02078">
    <property type="entry name" value="MurJ_MviN"/>
    <property type="match status" value="1"/>
</dbReference>
<feature type="transmembrane region" description="Helical" evidence="8">
    <location>
        <begin position="501"/>
        <end position="525"/>
    </location>
</feature>
<dbReference type="Proteomes" id="UP000000263">
    <property type="component" value="Chromosome"/>
</dbReference>
<feature type="transmembrane region" description="Helical" evidence="8">
    <location>
        <begin position="333"/>
        <end position="352"/>
    </location>
</feature>
<feature type="transmembrane region" description="Helical" evidence="8">
    <location>
        <begin position="413"/>
        <end position="435"/>
    </location>
</feature>
<dbReference type="AlphaFoldDB" id="A7NNV0"/>
<keyword evidence="6 8" id="KW-1133">Transmembrane helix</keyword>
<keyword evidence="8" id="KW-0961">Cell wall biogenesis/degradation</keyword>